<evidence type="ECO:0000313" key="3">
    <source>
        <dbReference type="Proteomes" id="UP001232445"/>
    </source>
</evidence>
<organism evidence="2 3">
    <name type="scientific">Caldalkalibacillus uzonensis</name>
    <dbReference type="NCBI Taxonomy" id="353224"/>
    <lineage>
        <taxon>Bacteria</taxon>
        <taxon>Bacillati</taxon>
        <taxon>Bacillota</taxon>
        <taxon>Bacilli</taxon>
        <taxon>Bacillales</taxon>
        <taxon>Bacillaceae</taxon>
        <taxon>Caldalkalibacillus</taxon>
    </lineage>
</organism>
<feature type="coiled-coil region" evidence="1">
    <location>
        <begin position="180"/>
        <end position="242"/>
    </location>
</feature>
<evidence type="ECO:0000313" key="2">
    <source>
        <dbReference type="EMBL" id="MDQ0340920.1"/>
    </source>
</evidence>
<dbReference type="Proteomes" id="UP001232445">
    <property type="component" value="Unassembled WGS sequence"/>
</dbReference>
<reference evidence="2 3" key="1">
    <citation type="submission" date="2023-07" db="EMBL/GenBank/DDBJ databases">
        <title>Genomic Encyclopedia of Type Strains, Phase IV (KMG-IV): sequencing the most valuable type-strain genomes for metagenomic binning, comparative biology and taxonomic classification.</title>
        <authorList>
            <person name="Goeker M."/>
        </authorList>
    </citation>
    <scope>NUCLEOTIDE SEQUENCE [LARGE SCALE GENOMIC DNA]</scope>
    <source>
        <strain evidence="2 3">DSM 17740</strain>
    </source>
</reference>
<accession>A0ABU0CXP0</accession>
<sequence>MDGRLASITAGYRERISRIALFDPLFELTRKTGTDANGKSIDYFGLGLLTLLFFFENMLMRNRRVGVKALSEYLHATTHDQYDLDLPAYEKIAREIITTFRPPHGKKRARSFFNWGTKQEEHIQYAILKADQFDPATNSQYYTLDEQGLELVFATKEYYSEFQLSIHQLVLRKQLEKGEFANALRQIDEMRVEVQNLHQRMVKMRHEIQRNIVSEETYARYKKILEDVYLRLEREHDEFNELRSFVEATRQRLHYEAAADKEQRSYQYIVQIARELDEVHHEHRQLLQESVELKTTALQAAQESLYYVGIDSFNFSQEIVSRAVSSPLPVKALKGLAAPFLFVHHERTWSPWTVFAEQRLDDEQDEEMETGFIDVQDGEEEEKHHVYQRENFSKVMGIVLTALDGQEEITLKEVVDHLRQTDQEDVLQHRSFYDFWLYLHQYSPVSAKQEDDTGSGLMDKALSLIPGKKIIVREAAEVLHVVSRYTIQNMHFKLEDV</sequence>
<evidence type="ECO:0000256" key="1">
    <source>
        <dbReference type="SAM" id="Coils"/>
    </source>
</evidence>
<name>A0ABU0CXP0_9BACI</name>
<gene>
    <name evidence="2" type="ORF">J2S00_003760</name>
</gene>
<evidence type="ECO:0008006" key="4">
    <source>
        <dbReference type="Google" id="ProtNLM"/>
    </source>
</evidence>
<keyword evidence="3" id="KW-1185">Reference proteome</keyword>
<comment type="caution">
    <text evidence="2">The sequence shown here is derived from an EMBL/GenBank/DDBJ whole genome shotgun (WGS) entry which is preliminary data.</text>
</comment>
<keyword evidence="1" id="KW-0175">Coiled coil</keyword>
<dbReference type="RefSeq" id="WP_307343381.1">
    <property type="nucleotide sequence ID" value="NZ_JAUSUQ010000023.1"/>
</dbReference>
<proteinExistence type="predicted"/>
<dbReference type="EMBL" id="JAUSUQ010000023">
    <property type="protein sequence ID" value="MDQ0340920.1"/>
    <property type="molecule type" value="Genomic_DNA"/>
</dbReference>
<protein>
    <recommendedName>
        <fullName evidence="4">Replicative DNA helicase</fullName>
    </recommendedName>
</protein>